<dbReference type="EMBL" id="DTDJ01000047">
    <property type="protein sequence ID" value="HGL18184.1"/>
    <property type="molecule type" value="Genomic_DNA"/>
</dbReference>
<proteinExistence type="predicted"/>
<comment type="caution">
    <text evidence="1">The sequence shown here is derived from an EMBL/GenBank/DDBJ whole genome shotgun (WGS) entry which is preliminary data.</text>
</comment>
<gene>
    <name evidence="1" type="ORF">ENQ77_03535</name>
    <name evidence="2" type="ORF">ENU66_07655</name>
</gene>
<accession>A0A7C2P092</accession>
<protein>
    <recommendedName>
        <fullName evidence="3">NYN domain-containing protein</fullName>
    </recommendedName>
</protein>
<name>A0A7C2P092_UNCW3</name>
<dbReference type="EMBL" id="DSOL01000102">
    <property type="protein sequence ID" value="HEN27732.1"/>
    <property type="molecule type" value="Genomic_DNA"/>
</dbReference>
<evidence type="ECO:0008006" key="3">
    <source>
        <dbReference type="Google" id="ProtNLM"/>
    </source>
</evidence>
<dbReference type="AlphaFoldDB" id="A0A7C2P092"/>
<dbReference type="Pfam" id="PF05991">
    <property type="entry name" value="NYN_YacP"/>
    <property type="match status" value="1"/>
</dbReference>
<organism evidence="1">
    <name type="scientific">candidate division WOR-3 bacterium</name>
    <dbReference type="NCBI Taxonomy" id="2052148"/>
    <lineage>
        <taxon>Bacteria</taxon>
        <taxon>Bacteria division WOR-3</taxon>
    </lineage>
</organism>
<evidence type="ECO:0000313" key="2">
    <source>
        <dbReference type="EMBL" id="HGL18184.1"/>
    </source>
</evidence>
<sequence>MKIHIIDGYNAIYSIKFFTQSLQIENGLELAREEIIRKCAEKFKGSFIIVFDGRIGGKHSNTPNVIFTSDGVTADELILDLVSKYRSKKYVVYVYSRDRSLREKAKLRGAIPLDPQEVLKGTKKTLAKEDFFDMKSKKLKNYNWEKEFGISEEEQNERI</sequence>
<evidence type="ECO:0000313" key="1">
    <source>
        <dbReference type="EMBL" id="HEN27732.1"/>
    </source>
</evidence>
<dbReference type="InterPro" id="IPR010298">
    <property type="entry name" value="YacP-like"/>
</dbReference>
<reference evidence="1" key="1">
    <citation type="journal article" date="2020" name="mSystems">
        <title>Genome- and Community-Level Interaction Insights into Carbon Utilization and Element Cycling Functions of Hydrothermarchaeota in Hydrothermal Sediment.</title>
        <authorList>
            <person name="Zhou Z."/>
            <person name="Liu Y."/>
            <person name="Xu W."/>
            <person name="Pan J."/>
            <person name="Luo Z.H."/>
            <person name="Li M."/>
        </authorList>
    </citation>
    <scope>NUCLEOTIDE SEQUENCE [LARGE SCALE GENOMIC DNA]</scope>
    <source>
        <strain evidence="1">SpSt-34</strain>
        <strain evidence="2">SpSt-69</strain>
    </source>
</reference>